<dbReference type="InterPro" id="IPR036249">
    <property type="entry name" value="Thioredoxin-like_sf"/>
</dbReference>
<sequence length="220" mass="24145">MADTAPQGPVLDVDIVSDVMCPWCIIGYKQLEQALAATGIGARIRWHPFELNPDMPVTGQNTSEHIQQKYGSTAEQSAAARQQMTDLGTSLGFQFNWTPDSRMWNTFLTHQVLDFALSQGVQHPLKMAFFDAHFTNQRDLSDRAVLIDVAASVGLDPVDVARVIDTGELADTVREKQQFWTSRGVSGVPSMIFAGKYLVTGAQGADNYAQILQQTLNEAA</sequence>
<dbReference type="RefSeq" id="WP_108828881.1">
    <property type="nucleotide sequence ID" value="NZ_OMOR01000001.1"/>
</dbReference>
<name>A0A2R8BFR6_9RHOB</name>
<evidence type="ECO:0000313" key="3">
    <source>
        <dbReference type="Proteomes" id="UP000244880"/>
    </source>
</evidence>
<dbReference type="Gene3D" id="3.40.30.10">
    <property type="entry name" value="Glutaredoxin"/>
    <property type="match status" value="1"/>
</dbReference>
<dbReference type="OrthoDB" id="9799122at2"/>
<protein>
    <recommendedName>
        <fullName evidence="1">DSBA-like thioredoxin domain-containing protein</fullName>
    </recommendedName>
</protein>
<dbReference type="SUPFAM" id="SSF52833">
    <property type="entry name" value="Thioredoxin-like"/>
    <property type="match status" value="1"/>
</dbReference>
<dbReference type="PANTHER" id="PTHR13887:SF41">
    <property type="entry name" value="THIOREDOXIN SUPERFAMILY PROTEIN"/>
    <property type="match status" value="1"/>
</dbReference>
<feature type="domain" description="DSBA-like thioredoxin" evidence="1">
    <location>
        <begin position="13"/>
        <end position="213"/>
    </location>
</feature>
<accession>A0A2R8BFR6</accession>
<organism evidence="2 3">
    <name type="scientific">Ascidiaceihabitans donghaensis</name>
    <dbReference type="NCBI Taxonomy" id="1510460"/>
    <lineage>
        <taxon>Bacteria</taxon>
        <taxon>Pseudomonadati</taxon>
        <taxon>Pseudomonadota</taxon>
        <taxon>Alphaproteobacteria</taxon>
        <taxon>Rhodobacterales</taxon>
        <taxon>Paracoccaceae</taxon>
        <taxon>Ascidiaceihabitans</taxon>
    </lineage>
</organism>
<proteinExistence type="predicted"/>
<dbReference type="Proteomes" id="UP000244880">
    <property type="component" value="Unassembled WGS sequence"/>
</dbReference>
<evidence type="ECO:0000313" key="2">
    <source>
        <dbReference type="EMBL" id="SPH21849.1"/>
    </source>
</evidence>
<evidence type="ECO:0000259" key="1">
    <source>
        <dbReference type="Pfam" id="PF01323"/>
    </source>
</evidence>
<dbReference type="Pfam" id="PF01323">
    <property type="entry name" value="DSBA"/>
    <property type="match status" value="1"/>
</dbReference>
<dbReference type="InterPro" id="IPR001853">
    <property type="entry name" value="DSBA-like_thioredoxin_dom"/>
</dbReference>
<dbReference type="CDD" id="cd03024">
    <property type="entry name" value="DsbA_FrnE"/>
    <property type="match status" value="1"/>
</dbReference>
<reference evidence="2 3" key="1">
    <citation type="submission" date="2018-03" db="EMBL/GenBank/DDBJ databases">
        <authorList>
            <person name="Keele B.F."/>
        </authorList>
    </citation>
    <scope>NUCLEOTIDE SEQUENCE [LARGE SCALE GENOMIC DNA]</scope>
    <source>
        <strain evidence="2 3">CECT 8599</strain>
    </source>
</reference>
<keyword evidence="3" id="KW-1185">Reference proteome</keyword>
<dbReference type="AlphaFoldDB" id="A0A2R8BFR6"/>
<dbReference type="EMBL" id="OMOR01000001">
    <property type="protein sequence ID" value="SPH21849.1"/>
    <property type="molecule type" value="Genomic_DNA"/>
</dbReference>
<dbReference type="PANTHER" id="PTHR13887">
    <property type="entry name" value="GLUTATHIONE S-TRANSFERASE KAPPA"/>
    <property type="match status" value="1"/>
</dbReference>
<dbReference type="GO" id="GO:0016491">
    <property type="term" value="F:oxidoreductase activity"/>
    <property type="evidence" value="ECO:0007669"/>
    <property type="project" value="InterPro"/>
</dbReference>
<gene>
    <name evidence="2" type="ORF">ASD8599_02600</name>
</gene>